<dbReference type="Gene3D" id="3.50.30.50">
    <property type="entry name" value="Putative cyclase"/>
    <property type="match status" value="1"/>
</dbReference>
<protein>
    <submittedName>
        <fullName evidence="1">Cyclase</fullName>
    </submittedName>
</protein>
<dbReference type="EMBL" id="QSBM01000022">
    <property type="protein sequence ID" value="RGX24358.1"/>
    <property type="molecule type" value="Genomic_DNA"/>
</dbReference>
<dbReference type="PANTHER" id="PTHR31118">
    <property type="entry name" value="CYCLASE-LIKE PROTEIN 2"/>
    <property type="match status" value="1"/>
</dbReference>
<evidence type="ECO:0000313" key="1">
    <source>
        <dbReference type="EMBL" id="RGX24358.1"/>
    </source>
</evidence>
<dbReference type="InterPro" id="IPR007325">
    <property type="entry name" value="KFase/CYL"/>
</dbReference>
<dbReference type="InterPro" id="IPR037175">
    <property type="entry name" value="KFase_sf"/>
</dbReference>
<dbReference type="OrthoDB" id="9796085at2"/>
<name>A0A413F8W7_9FIRM</name>
<accession>A0A413F8W7</accession>
<dbReference type="GO" id="GO:0004061">
    <property type="term" value="F:arylformamidase activity"/>
    <property type="evidence" value="ECO:0007669"/>
    <property type="project" value="InterPro"/>
</dbReference>
<organism evidence="1 2">
    <name type="scientific">Enterocloster asparagiformis</name>
    <dbReference type="NCBI Taxonomy" id="333367"/>
    <lineage>
        <taxon>Bacteria</taxon>
        <taxon>Bacillati</taxon>
        <taxon>Bacillota</taxon>
        <taxon>Clostridia</taxon>
        <taxon>Lachnospirales</taxon>
        <taxon>Lachnospiraceae</taxon>
        <taxon>Enterocloster</taxon>
    </lineage>
</organism>
<dbReference type="PANTHER" id="PTHR31118:SF12">
    <property type="entry name" value="CYCLASE-LIKE PROTEIN 2"/>
    <property type="match status" value="1"/>
</dbReference>
<sequence length="229" mass="25659">MSACDLGNGLRVIDLTKQLDPETESRRCHLFRFNTGGPIPDFHTIMDLTSHLGTHVECPYHHNDSWTDVQGLPISTFMGRAIYVDINHMEANGKIMAEDLEKACGDRIRENDIVILDSPYKIPPFTPLTNTPEDKRLVIGRETALWLKEKKVKCVGFGDGVSIESNNTDVSAFHDVLMEVNVVFLEVLQNLEELSTDTFFMSYAPIPIKGLDSCPIRAYAIEGLGEFSK</sequence>
<reference evidence="1 2" key="1">
    <citation type="submission" date="2018-08" db="EMBL/GenBank/DDBJ databases">
        <title>A genome reference for cultivated species of the human gut microbiota.</title>
        <authorList>
            <person name="Zou Y."/>
            <person name="Xue W."/>
            <person name="Luo G."/>
        </authorList>
    </citation>
    <scope>NUCLEOTIDE SEQUENCE [LARGE SCALE GENOMIC DNA]</scope>
    <source>
        <strain evidence="1 2">AF04-15</strain>
    </source>
</reference>
<proteinExistence type="predicted"/>
<dbReference type="RefSeq" id="WP_007716757.1">
    <property type="nucleotide sequence ID" value="NZ_JAWRJJ010000263.1"/>
</dbReference>
<evidence type="ECO:0000313" key="2">
    <source>
        <dbReference type="Proteomes" id="UP000283880"/>
    </source>
</evidence>
<comment type="caution">
    <text evidence="1">The sequence shown here is derived from an EMBL/GenBank/DDBJ whole genome shotgun (WGS) entry which is preliminary data.</text>
</comment>
<dbReference type="SUPFAM" id="SSF102198">
    <property type="entry name" value="Putative cyclase"/>
    <property type="match status" value="1"/>
</dbReference>
<dbReference type="AlphaFoldDB" id="A0A413F8W7"/>
<dbReference type="GO" id="GO:0019441">
    <property type="term" value="P:L-tryptophan catabolic process to kynurenine"/>
    <property type="evidence" value="ECO:0007669"/>
    <property type="project" value="InterPro"/>
</dbReference>
<dbReference type="Proteomes" id="UP000283880">
    <property type="component" value="Unassembled WGS sequence"/>
</dbReference>
<dbReference type="Pfam" id="PF04199">
    <property type="entry name" value="Cyclase"/>
    <property type="match status" value="1"/>
</dbReference>
<gene>
    <name evidence="1" type="ORF">DWV29_23100</name>
</gene>